<dbReference type="EMBL" id="FMXQ01000005">
    <property type="protein sequence ID" value="SDB35025.1"/>
    <property type="molecule type" value="Genomic_DNA"/>
</dbReference>
<organism evidence="6 7">
    <name type="scientific">Bauldia litoralis</name>
    <dbReference type="NCBI Taxonomy" id="665467"/>
    <lineage>
        <taxon>Bacteria</taxon>
        <taxon>Pseudomonadati</taxon>
        <taxon>Pseudomonadota</taxon>
        <taxon>Alphaproteobacteria</taxon>
        <taxon>Hyphomicrobiales</taxon>
        <taxon>Kaistiaceae</taxon>
        <taxon>Bauldia</taxon>
    </lineage>
</organism>
<dbReference type="GO" id="GO:0030288">
    <property type="term" value="C:outer membrane-bounded periplasmic space"/>
    <property type="evidence" value="ECO:0007669"/>
    <property type="project" value="TreeGrafter"/>
</dbReference>
<evidence type="ECO:0000313" key="7">
    <source>
        <dbReference type="Proteomes" id="UP000199071"/>
    </source>
</evidence>
<evidence type="ECO:0000256" key="2">
    <source>
        <dbReference type="ARBA" id="ARBA00023002"/>
    </source>
</evidence>
<keyword evidence="6" id="KW-0131">Cell cycle</keyword>
<evidence type="ECO:0000256" key="3">
    <source>
        <dbReference type="SAM" id="SignalP"/>
    </source>
</evidence>
<dbReference type="InterPro" id="IPR008972">
    <property type="entry name" value="Cupredoxin"/>
</dbReference>
<dbReference type="InterPro" id="IPR011706">
    <property type="entry name" value="Cu-oxidase_C"/>
</dbReference>
<dbReference type="InterPro" id="IPR006311">
    <property type="entry name" value="TAT_signal"/>
</dbReference>
<dbReference type="GO" id="GO:0051301">
    <property type="term" value="P:cell division"/>
    <property type="evidence" value="ECO:0007669"/>
    <property type="project" value="UniProtKB-KW"/>
</dbReference>
<keyword evidence="3" id="KW-0732">Signal</keyword>
<accession>A0A1G6CQL5</accession>
<dbReference type="SUPFAM" id="SSF49503">
    <property type="entry name" value="Cupredoxins"/>
    <property type="match status" value="3"/>
</dbReference>
<name>A0A1G6CQL5_9HYPH</name>
<keyword evidence="6" id="KW-0132">Cell division</keyword>
<sequence>MLTRRHFLAGTACLASGAAVAGVARGTAMGSPLPAPADPSAGSVVRLDFTAAERPTALPCFAGHRMPMWTFSDGAWPPVARLSLGDRLDVLLENSLPGETEHTSIHWHGIRLPNDQDGVPYLVQPPVEPGQRFRYSFVPPDTGTFFFHTHCNTAEQLGRGLVGILIVDGDTTEPYAADETVLLCDWPIDLDNGTFRSFSTTRGASKAGTYGNLRSANGGTDTEIRLPASADCRLRLIDSDRTRVMEIAIEDADAAVIAIDGIAVPPFALTSWLLAPASRLDLVIRSPREGGVARLVDRRVDPVVPLARLVGAGPAGSAQAFDPRPLRAGRIAEPDLASAERLTFSFAAGKGTALPVTDDPVERMLLGSLCLSTDAFWTINGVEWPGRDHAVIPPPLAVLRLGRSYVLTLENASQIMHPIHIHGHSFKVLSSNKRDIPVHHADTVLLMPEETVEVAFVADNPGKWMFHCHVIEHQETGMMGYVEVA</sequence>
<keyword evidence="6" id="KW-0946">Virion</keyword>
<dbReference type="PANTHER" id="PTHR11709">
    <property type="entry name" value="MULTI-COPPER OXIDASE"/>
    <property type="match status" value="1"/>
</dbReference>
<evidence type="ECO:0000259" key="4">
    <source>
        <dbReference type="Pfam" id="PF07731"/>
    </source>
</evidence>
<dbReference type="Gene3D" id="2.60.40.420">
    <property type="entry name" value="Cupredoxins - blue copper proteins"/>
    <property type="match status" value="3"/>
</dbReference>
<dbReference type="InterPro" id="IPR002355">
    <property type="entry name" value="Cu_oxidase_Cu_BS"/>
</dbReference>
<dbReference type="GO" id="GO:0005507">
    <property type="term" value="F:copper ion binding"/>
    <property type="evidence" value="ECO:0007669"/>
    <property type="project" value="InterPro"/>
</dbReference>
<keyword evidence="2" id="KW-0560">Oxidoreductase</keyword>
<dbReference type="Proteomes" id="UP000199071">
    <property type="component" value="Unassembled WGS sequence"/>
</dbReference>
<evidence type="ECO:0000256" key="1">
    <source>
        <dbReference type="ARBA" id="ARBA00022723"/>
    </source>
</evidence>
<evidence type="ECO:0000313" key="6">
    <source>
        <dbReference type="EMBL" id="SDB35025.1"/>
    </source>
</evidence>
<dbReference type="PANTHER" id="PTHR11709:SF2">
    <property type="entry name" value="MULTICOPPER OXIDASE LPR1"/>
    <property type="match status" value="1"/>
</dbReference>
<dbReference type="InterPro" id="IPR045087">
    <property type="entry name" value="Cu-oxidase_fam"/>
</dbReference>
<dbReference type="Pfam" id="PF07732">
    <property type="entry name" value="Cu-oxidase_3"/>
    <property type="match status" value="1"/>
</dbReference>
<dbReference type="CDD" id="cd13906">
    <property type="entry name" value="CuRO_3_CumA_like"/>
    <property type="match status" value="1"/>
</dbReference>
<feature type="signal peptide" evidence="3">
    <location>
        <begin position="1"/>
        <end position="21"/>
    </location>
</feature>
<protein>
    <submittedName>
        <fullName evidence="6">Multicopper oxidase with three cupredoxin domains (Includes cell division protein FtsP and spore coat protein CotA)</fullName>
    </submittedName>
</protein>
<dbReference type="PROSITE" id="PS51318">
    <property type="entry name" value="TAT"/>
    <property type="match status" value="1"/>
</dbReference>
<dbReference type="InterPro" id="IPR011707">
    <property type="entry name" value="Cu-oxidase-like_N"/>
</dbReference>
<dbReference type="RefSeq" id="WP_090876876.1">
    <property type="nucleotide sequence ID" value="NZ_FMXQ01000005.1"/>
</dbReference>
<dbReference type="PROSITE" id="PS00080">
    <property type="entry name" value="MULTICOPPER_OXIDASE2"/>
    <property type="match status" value="1"/>
</dbReference>
<reference evidence="6 7" key="1">
    <citation type="submission" date="2016-10" db="EMBL/GenBank/DDBJ databases">
        <authorList>
            <person name="de Groot N.N."/>
        </authorList>
    </citation>
    <scope>NUCLEOTIDE SEQUENCE [LARGE SCALE GENOMIC DNA]</scope>
    <source>
        <strain evidence="6 7">ATCC 35022</strain>
    </source>
</reference>
<dbReference type="OrthoDB" id="9757546at2"/>
<gene>
    <name evidence="6" type="ORF">SAMN02982931_02599</name>
</gene>
<dbReference type="AlphaFoldDB" id="A0A1G6CQL5"/>
<evidence type="ECO:0000259" key="5">
    <source>
        <dbReference type="Pfam" id="PF07732"/>
    </source>
</evidence>
<dbReference type="STRING" id="665467.SAMN02982931_02599"/>
<keyword evidence="7" id="KW-1185">Reference proteome</keyword>
<feature type="domain" description="Plastocyanin-like" evidence="5">
    <location>
        <begin position="66"/>
        <end position="169"/>
    </location>
</feature>
<dbReference type="Pfam" id="PF07731">
    <property type="entry name" value="Cu-oxidase_2"/>
    <property type="match status" value="1"/>
</dbReference>
<dbReference type="CDD" id="cd13861">
    <property type="entry name" value="CuRO_1_CumA_like"/>
    <property type="match status" value="1"/>
</dbReference>
<dbReference type="GO" id="GO:0016491">
    <property type="term" value="F:oxidoreductase activity"/>
    <property type="evidence" value="ECO:0007669"/>
    <property type="project" value="UniProtKB-KW"/>
</dbReference>
<proteinExistence type="predicted"/>
<keyword evidence="6" id="KW-0167">Capsid protein</keyword>
<feature type="domain" description="Plastocyanin-like" evidence="4">
    <location>
        <begin position="394"/>
        <end position="484"/>
    </location>
</feature>
<keyword evidence="1" id="KW-0479">Metal-binding</keyword>
<feature type="chain" id="PRO_5011437562" evidence="3">
    <location>
        <begin position="22"/>
        <end position="485"/>
    </location>
</feature>